<organism evidence="13 14">
    <name type="scientific">Klebsormidium nitens</name>
    <name type="common">Green alga</name>
    <name type="synonym">Ulothrix nitens</name>
    <dbReference type="NCBI Taxonomy" id="105231"/>
    <lineage>
        <taxon>Eukaryota</taxon>
        <taxon>Viridiplantae</taxon>
        <taxon>Streptophyta</taxon>
        <taxon>Klebsormidiophyceae</taxon>
        <taxon>Klebsormidiales</taxon>
        <taxon>Klebsormidiaceae</taxon>
        <taxon>Klebsormidium</taxon>
    </lineage>
</organism>
<dbReference type="PANTHER" id="PTHR23130">
    <property type="entry name" value="CYTOCHROME B561 AND DOMON DOMAIN-CONTAINING PROTEIN"/>
    <property type="match status" value="1"/>
</dbReference>
<keyword evidence="2" id="KW-0813">Transport</keyword>
<keyword evidence="7 9" id="KW-0472">Membrane</keyword>
<dbReference type="EMBL" id="DF237247">
    <property type="protein sequence ID" value="GAQ86586.1"/>
    <property type="molecule type" value="Genomic_DNA"/>
</dbReference>
<reference evidence="13 14" key="1">
    <citation type="journal article" date="2014" name="Nat. Commun.">
        <title>Klebsormidium flaccidum genome reveals primary factors for plant terrestrial adaptation.</title>
        <authorList>
            <person name="Hori K."/>
            <person name="Maruyama F."/>
            <person name="Fujisawa T."/>
            <person name="Togashi T."/>
            <person name="Yamamoto N."/>
            <person name="Seo M."/>
            <person name="Sato S."/>
            <person name="Yamada T."/>
            <person name="Mori H."/>
            <person name="Tajima N."/>
            <person name="Moriyama T."/>
            <person name="Ikeuchi M."/>
            <person name="Watanabe M."/>
            <person name="Wada H."/>
            <person name="Kobayashi K."/>
            <person name="Saito M."/>
            <person name="Masuda T."/>
            <person name="Sasaki-Sekimoto Y."/>
            <person name="Mashiguchi K."/>
            <person name="Awai K."/>
            <person name="Shimojima M."/>
            <person name="Masuda S."/>
            <person name="Iwai M."/>
            <person name="Nobusawa T."/>
            <person name="Narise T."/>
            <person name="Kondo S."/>
            <person name="Saito H."/>
            <person name="Sato R."/>
            <person name="Murakawa M."/>
            <person name="Ihara Y."/>
            <person name="Oshima-Yamada Y."/>
            <person name="Ohtaka K."/>
            <person name="Satoh M."/>
            <person name="Sonobe K."/>
            <person name="Ishii M."/>
            <person name="Ohtani R."/>
            <person name="Kanamori-Sato M."/>
            <person name="Honoki R."/>
            <person name="Miyazaki D."/>
            <person name="Mochizuki H."/>
            <person name="Umetsu J."/>
            <person name="Higashi K."/>
            <person name="Shibata D."/>
            <person name="Kamiya Y."/>
            <person name="Sato N."/>
            <person name="Nakamura Y."/>
            <person name="Tabata S."/>
            <person name="Ida S."/>
            <person name="Kurokawa K."/>
            <person name="Ohta H."/>
        </authorList>
    </citation>
    <scope>NUCLEOTIDE SEQUENCE [LARGE SCALE GENOMIC DNA]</scope>
    <source>
        <strain evidence="13 14">NIES-2285</strain>
    </source>
</reference>
<accession>A0A1Y1ID04</accession>
<evidence type="ECO:0000259" key="11">
    <source>
        <dbReference type="PROSITE" id="PS50836"/>
    </source>
</evidence>
<dbReference type="STRING" id="105231.A0A1Y1ID04"/>
<proteinExistence type="predicted"/>
<evidence type="ECO:0000256" key="2">
    <source>
        <dbReference type="ARBA" id="ARBA00022448"/>
    </source>
</evidence>
<feature type="signal peptide" evidence="10">
    <location>
        <begin position="1"/>
        <end position="34"/>
    </location>
</feature>
<feature type="transmembrane region" description="Helical" evidence="9">
    <location>
        <begin position="321"/>
        <end position="338"/>
    </location>
</feature>
<keyword evidence="14" id="KW-1185">Reference proteome</keyword>
<feature type="chain" id="PRO_5013141275" description="Cytochrome b561 and DOMON domain-containing protein" evidence="10">
    <location>
        <begin position="35"/>
        <end position="496"/>
    </location>
</feature>
<evidence type="ECO:0000256" key="5">
    <source>
        <dbReference type="ARBA" id="ARBA00022982"/>
    </source>
</evidence>
<evidence type="ECO:0000256" key="3">
    <source>
        <dbReference type="ARBA" id="ARBA00022692"/>
    </source>
</evidence>
<feature type="transmembrane region" description="Helical" evidence="9">
    <location>
        <begin position="418"/>
        <end position="437"/>
    </location>
</feature>
<evidence type="ECO:0000256" key="9">
    <source>
        <dbReference type="SAM" id="Phobius"/>
    </source>
</evidence>
<evidence type="ECO:0000256" key="8">
    <source>
        <dbReference type="SAM" id="MobiDB-lite"/>
    </source>
</evidence>
<dbReference type="Gene3D" id="1.20.120.1770">
    <property type="match status" value="1"/>
</dbReference>
<dbReference type="CDD" id="cd08760">
    <property type="entry name" value="Cyt_b561_FRRS1_like"/>
    <property type="match status" value="1"/>
</dbReference>
<dbReference type="OMA" id="VPRYFKH"/>
<dbReference type="SUPFAM" id="SSF49344">
    <property type="entry name" value="CBD9-like"/>
    <property type="match status" value="1"/>
</dbReference>
<feature type="domain" description="Cytochrome b561" evidence="12">
    <location>
        <begin position="245"/>
        <end position="440"/>
    </location>
</feature>
<feature type="region of interest" description="Disordered" evidence="8">
    <location>
        <begin position="454"/>
        <end position="496"/>
    </location>
</feature>
<evidence type="ECO:0000259" key="12">
    <source>
        <dbReference type="PROSITE" id="PS50939"/>
    </source>
</evidence>
<evidence type="ECO:0000313" key="14">
    <source>
        <dbReference type="Proteomes" id="UP000054558"/>
    </source>
</evidence>
<feature type="transmembrane region" description="Helical" evidence="9">
    <location>
        <begin position="288"/>
        <end position="309"/>
    </location>
</feature>
<evidence type="ECO:0000256" key="1">
    <source>
        <dbReference type="ARBA" id="ARBA00004370"/>
    </source>
</evidence>
<keyword evidence="4 10" id="KW-0732">Signal</keyword>
<name>A0A1Y1ID04_KLENI</name>
<evidence type="ECO:0000256" key="10">
    <source>
        <dbReference type="SAM" id="SignalP"/>
    </source>
</evidence>
<dbReference type="CDD" id="cd09631">
    <property type="entry name" value="DOMON_DOH"/>
    <property type="match status" value="1"/>
</dbReference>
<dbReference type="PANTHER" id="PTHR23130:SF171">
    <property type="entry name" value="OS01G0895300 PROTEIN"/>
    <property type="match status" value="1"/>
</dbReference>
<dbReference type="PROSITE" id="PS50939">
    <property type="entry name" value="CYTOCHROME_B561"/>
    <property type="match status" value="1"/>
</dbReference>
<feature type="compositionally biased region" description="Polar residues" evidence="8">
    <location>
        <begin position="454"/>
        <end position="465"/>
    </location>
</feature>
<dbReference type="SMART" id="SM00665">
    <property type="entry name" value="B561"/>
    <property type="match status" value="1"/>
</dbReference>
<keyword evidence="5" id="KW-0249">Electron transport</keyword>
<evidence type="ECO:0000313" key="13">
    <source>
        <dbReference type="EMBL" id="GAQ86586.1"/>
    </source>
</evidence>
<feature type="region of interest" description="Disordered" evidence="8">
    <location>
        <begin position="241"/>
        <end position="276"/>
    </location>
</feature>
<evidence type="ECO:0000256" key="4">
    <source>
        <dbReference type="ARBA" id="ARBA00022729"/>
    </source>
</evidence>
<dbReference type="GO" id="GO:0016020">
    <property type="term" value="C:membrane"/>
    <property type="evidence" value="ECO:0007669"/>
    <property type="project" value="UniProtKB-SubCell"/>
</dbReference>
<feature type="transmembrane region" description="Helical" evidence="9">
    <location>
        <begin position="350"/>
        <end position="371"/>
    </location>
</feature>
<dbReference type="PROSITE" id="PS50836">
    <property type="entry name" value="DOMON"/>
    <property type="match status" value="1"/>
</dbReference>
<dbReference type="InterPro" id="IPR005018">
    <property type="entry name" value="DOMON_domain"/>
</dbReference>
<dbReference type="InterPro" id="IPR006593">
    <property type="entry name" value="Cyt_b561/ferric_Rdtase_TM"/>
</dbReference>
<evidence type="ECO:0000256" key="7">
    <source>
        <dbReference type="ARBA" id="ARBA00023136"/>
    </source>
</evidence>
<evidence type="ECO:0000256" key="6">
    <source>
        <dbReference type="ARBA" id="ARBA00022989"/>
    </source>
</evidence>
<keyword evidence="3 9" id="KW-0812">Transmembrane</keyword>
<dbReference type="OrthoDB" id="19261at2759"/>
<dbReference type="Proteomes" id="UP000054558">
    <property type="component" value="Unassembled WGS sequence"/>
</dbReference>
<feature type="compositionally biased region" description="Low complexity" evidence="8">
    <location>
        <begin position="241"/>
        <end position="266"/>
    </location>
</feature>
<sequence>MGPFTAKRSSAFLAPVRLALLLVSLVLLSPFAAGAPQPFDRLGAGSRREIIAANSFLSSNSGGRRLFQTSSTSSGCTITFQGASVTFQVCIADSSGFTFRWNDQGSNVVQISVSDQSGGWIGFGIGARMVGSSAAIAFPASGGNSAGGVYANTYYLGGERSSEVNPGGNLQLSTDGVEAEYTGGVMTMLFTLTLASGQYPTSSVIFARGVAGNPSTGAIPEHTQYYQGRLTWQVATTAPTTAPTTVSGSGNSSTSSTSAPTTNSGSGSSGPGLTIESGQTTMTKVHGIIQMIVWSVIFPLGIIAARFFHHMDPLWWHLHRAIQGLGFIGFAVGLGLGLKSKAAQSGASGVHTILAIVLLVAISLQILAVVLRPKKDAKVRSAWNLYHHWLGRSAIVIAIVNIYIGLNLYNASSEITTAYTVIWVAVALVYLALEAYWRIRGPWSKGYASKQALPTSVPSGGSVSAVNGPAMPRGPEPSAPAIVRPSYPPARKDAAY</sequence>
<feature type="transmembrane region" description="Helical" evidence="9">
    <location>
        <begin position="383"/>
        <end position="406"/>
    </location>
</feature>
<keyword evidence="6 9" id="KW-1133">Transmembrane helix</keyword>
<comment type="subcellular location">
    <subcellularLocation>
        <location evidence="1">Membrane</location>
    </subcellularLocation>
</comment>
<protein>
    <recommendedName>
        <fullName evidence="15">Cytochrome b561 and DOMON domain-containing protein</fullName>
    </recommendedName>
</protein>
<feature type="domain" description="DOMON" evidence="11">
    <location>
        <begin position="95"/>
        <end position="209"/>
    </location>
</feature>
<dbReference type="AlphaFoldDB" id="A0A1Y1ID04"/>
<evidence type="ECO:0008006" key="15">
    <source>
        <dbReference type="Google" id="ProtNLM"/>
    </source>
</evidence>
<gene>
    <name evidence="13" type="ORF">KFL_002980090</name>
</gene>
<dbReference type="InterPro" id="IPR045266">
    <property type="entry name" value="DOH_DOMON"/>
</dbReference>